<keyword evidence="1" id="KW-1133">Transmembrane helix</keyword>
<sequence>MNFSCYVSINNKTRHDLLLDDSGVNAGSWPLRQPLNVIKAGSRRVVHLDQPSSFSGSKGWLRYVVKVDGRVESFKLEFECPSTPLSSNHIQAETDSSSISLQVTDIQTRGSPLTGNVDVCLGCDGDSKTEDRCNEEALFSDGTHAPYHTATAFSSYQDDGTVRATYDIGAGVSYPVKKAIKHPIHESIVVAAFINSKIPFPRGTFYNNINDKQWEYFRGVVWNDDPSCLLFVNKTKDNRLFGLGAEWLKEFKFGDDNCMTRRSHLGDLQFLHGMGSHEGEKPQVTRKRLLAWIEIMYKLACGDQGVSEDDTLGGCFPNYFHTKSVPSTDSTLRDLLLATTPDYKKANLRQRALGTCLHIISDSYALGHTQRRLKNPSDLVDRDGDSFIEFQPGTYGDWGPVLCFHTFGDQDSGRHAHYDGPIGPEDPKPRDVESFNEIVGARNAIQGCTTLIDFFADKTRWEDGVHDFLKNKVFALDKDARPADHFVDDEVISSAYRCHEADDAFDYEVGLQRKLAMLETGSHDSVDDEQRRMKFRLALAFVLTNVLLFTSFAFAYCVMRAYELDINGGSF</sequence>
<gene>
    <name evidence="2" type="ORF">FZEAL_7569</name>
</gene>
<dbReference type="EMBL" id="JABEYC010000617">
    <property type="protein sequence ID" value="KAF4975679.1"/>
    <property type="molecule type" value="Genomic_DNA"/>
</dbReference>
<name>A0A8H4UGA3_9HYPO</name>
<evidence type="ECO:0000256" key="1">
    <source>
        <dbReference type="SAM" id="Phobius"/>
    </source>
</evidence>
<evidence type="ECO:0000313" key="3">
    <source>
        <dbReference type="Proteomes" id="UP000635477"/>
    </source>
</evidence>
<evidence type="ECO:0000313" key="2">
    <source>
        <dbReference type="EMBL" id="KAF4975679.1"/>
    </source>
</evidence>
<dbReference type="Gene3D" id="2.60.270.50">
    <property type="match status" value="1"/>
</dbReference>
<keyword evidence="3" id="KW-1185">Reference proteome</keyword>
<organism evidence="2 3">
    <name type="scientific">Fusarium zealandicum</name>
    <dbReference type="NCBI Taxonomy" id="1053134"/>
    <lineage>
        <taxon>Eukaryota</taxon>
        <taxon>Fungi</taxon>
        <taxon>Dikarya</taxon>
        <taxon>Ascomycota</taxon>
        <taxon>Pezizomycotina</taxon>
        <taxon>Sordariomycetes</taxon>
        <taxon>Hypocreomycetidae</taxon>
        <taxon>Hypocreales</taxon>
        <taxon>Nectriaceae</taxon>
        <taxon>Fusarium</taxon>
        <taxon>Fusarium staphyleae species complex</taxon>
    </lineage>
</organism>
<dbReference type="AlphaFoldDB" id="A0A8H4UGA3"/>
<feature type="transmembrane region" description="Helical" evidence="1">
    <location>
        <begin position="537"/>
        <end position="562"/>
    </location>
</feature>
<dbReference type="Proteomes" id="UP000635477">
    <property type="component" value="Unassembled WGS sequence"/>
</dbReference>
<proteinExistence type="predicted"/>
<comment type="caution">
    <text evidence="2">The sequence shown here is derived from an EMBL/GenBank/DDBJ whole genome shotgun (WGS) entry which is preliminary data.</text>
</comment>
<reference evidence="2" key="2">
    <citation type="submission" date="2020-05" db="EMBL/GenBank/DDBJ databases">
        <authorList>
            <person name="Kim H.-S."/>
            <person name="Proctor R.H."/>
            <person name="Brown D.W."/>
        </authorList>
    </citation>
    <scope>NUCLEOTIDE SEQUENCE</scope>
    <source>
        <strain evidence="2">NRRL 22465</strain>
    </source>
</reference>
<protein>
    <submittedName>
        <fullName evidence="2">Uncharacterized protein</fullName>
    </submittedName>
</protein>
<reference evidence="2" key="1">
    <citation type="journal article" date="2020" name="BMC Genomics">
        <title>Correction to: Identification and distribution of gene clusters required for synthesis of sphingolipid metabolism inhibitors in diverse species of the filamentous fungus Fusarium.</title>
        <authorList>
            <person name="Kim H.S."/>
            <person name="Lohmar J.M."/>
            <person name="Busman M."/>
            <person name="Brown D.W."/>
            <person name="Naumann T.A."/>
            <person name="Divon H.H."/>
            <person name="Lysoe E."/>
            <person name="Uhlig S."/>
            <person name="Proctor R.H."/>
        </authorList>
    </citation>
    <scope>NUCLEOTIDE SEQUENCE</scope>
    <source>
        <strain evidence="2">NRRL 22465</strain>
    </source>
</reference>
<keyword evidence="1" id="KW-0812">Transmembrane</keyword>
<dbReference type="OrthoDB" id="5423490at2759"/>
<accession>A0A8H4UGA3</accession>
<keyword evidence="1" id="KW-0472">Membrane</keyword>